<evidence type="ECO:0000256" key="1">
    <source>
        <dbReference type="ARBA" id="ARBA00006534"/>
    </source>
</evidence>
<dbReference type="InterPro" id="IPR005320">
    <property type="entry name" value="Peptidase_S51"/>
</dbReference>
<dbReference type="PANTHER" id="PTHR36175">
    <property type="entry name" value="CYANOPHYCINASE"/>
    <property type="match status" value="1"/>
</dbReference>
<dbReference type="PROSITE" id="PS51318">
    <property type="entry name" value="TAT"/>
    <property type="match status" value="1"/>
</dbReference>
<comment type="caution">
    <text evidence="5">The sequence shown here is derived from an EMBL/GenBank/DDBJ whole genome shotgun (WGS) entry which is preliminary data.</text>
</comment>
<dbReference type="SUPFAM" id="SSF52317">
    <property type="entry name" value="Class I glutamine amidotransferase-like"/>
    <property type="match status" value="1"/>
</dbReference>
<protein>
    <submittedName>
        <fullName evidence="5">Cyanophycinase</fullName>
    </submittedName>
</protein>
<accession>A0A4Q7W097</accession>
<dbReference type="AlphaFoldDB" id="A0A4Q7W097"/>
<dbReference type="PANTHER" id="PTHR36175:SF1">
    <property type="entry name" value="CYANOPHYCINASE"/>
    <property type="match status" value="1"/>
</dbReference>
<keyword evidence="3" id="KW-0378">Hydrolase</keyword>
<evidence type="ECO:0000313" key="6">
    <source>
        <dbReference type="Proteomes" id="UP000293671"/>
    </source>
</evidence>
<dbReference type="Gene3D" id="3.40.50.880">
    <property type="match status" value="1"/>
</dbReference>
<comment type="similarity">
    <text evidence="1">Belongs to the peptidase S51 family.</text>
</comment>
<dbReference type="InterPro" id="IPR006311">
    <property type="entry name" value="TAT_signal"/>
</dbReference>
<reference evidence="5 6" key="1">
    <citation type="submission" date="2019-02" db="EMBL/GenBank/DDBJ databases">
        <title>Genomic Encyclopedia of Type Strains, Phase IV (KMG-IV): sequencing the most valuable type-strain genomes for metagenomic binning, comparative biology and taxonomic classification.</title>
        <authorList>
            <person name="Goeker M."/>
        </authorList>
    </citation>
    <scope>NUCLEOTIDE SEQUENCE [LARGE SCALE GENOMIC DNA]</scope>
    <source>
        <strain evidence="5 6">DSM 19570</strain>
    </source>
</reference>
<keyword evidence="6" id="KW-1185">Reference proteome</keyword>
<dbReference type="InterPro" id="IPR029062">
    <property type="entry name" value="Class_I_gatase-like"/>
</dbReference>
<dbReference type="GO" id="GO:0008236">
    <property type="term" value="F:serine-type peptidase activity"/>
    <property type="evidence" value="ECO:0007669"/>
    <property type="project" value="UniProtKB-KW"/>
</dbReference>
<dbReference type="Proteomes" id="UP000293671">
    <property type="component" value="Unassembled WGS sequence"/>
</dbReference>
<dbReference type="GO" id="GO:0006508">
    <property type="term" value="P:proteolysis"/>
    <property type="evidence" value="ECO:0007669"/>
    <property type="project" value="UniProtKB-KW"/>
</dbReference>
<evidence type="ECO:0000256" key="2">
    <source>
        <dbReference type="ARBA" id="ARBA00022670"/>
    </source>
</evidence>
<name>A0A4Q7W097_9BURK</name>
<dbReference type="EMBL" id="SHKP01000004">
    <property type="protein sequence ID" value="RZU02624.1"/>
    <property type="molecule type" value="Genomic_DNA"/>
</dbReference>
<gene>
    <name evidence="5" type="ORF">EV670_0652</name>
</gene>
<evidence type="ECO:0000313" key="5">
    <source>
        <dbReference type="EMBL" id="RZU02624.1"/>
    </source>
</evidence>
<evidence type="ECO:0000256" key="3">
    <source>
        <dbReference type="ARBA" id="ARBA00022801"/>
    </source>
</evidence>
<keyword evidence="4" id="KW-0720">Serine protease</keyword>
<sequence length="458" mass="48290">MVTQTPPRGNAKMQVVNHRDDIDTLPRLTRRGAFRLAAGALGGALGTGARAQGSATATSQPGIVVPIGGALKFDNAEVWARLVQLSGGPGARWLVLPTAGDSPQRAGERIAQTLEQAGAKATVLPVSPRWPGTEVARAVRDPALVAEVAQAAGVYFAGGAQERIVDALQPGGQSTPLLDAIRALKARGGIVAGSSAGAAVMSRTMFRDAQDSLAVLKFGARMGKEIDRGLGFVGDELFVDQHFLKRGRIGRLLPVMWQEGFKLGLGVEENSGAIVRGSQIEAIGAKGALLVDLRGASHDASLGAFNLKGVRLTYLDRGDRHDLGTGTTTPSEIKQRDAAIDPNSAAFKPYFPRAPFYGDMLGDNTIVNAMGNLIDNRESEAFGLAFDGRALRPGAPAQPPEARATLGFEFRLYRGPDSRGWFTGAFGGEDYTAVNLYLDVTPVEMAKPLFRPLAAAGR</sequence>
<evidence type="ECO:0000256" key="4">
    <source>
        <dbReference type="ARBA" id="ARBA00022825"/>
    </source>
</evidence>
<dbReference type="Pfam" id="PF03575">
    <property type="entry name" value="Peptidase_S51"/>
    <property type="match status" value="1"/>
</dbReference>
<keyword evidence="2" id="KW-0645">Protease</keyword>
<dbReference type="CDD" id="cd03145">
    <property type="entry name" value="GAT1_cyanophycinase"/>
    <property type="match status" value="1"/>
</dbReference>
<proteinExistence type="inferred from homology"/>
<organism evidence="5 6">
    <name type="scientific">Rivibacter subsaxonicus</name>
    <dbReference type="NCBI Taxonomy" id="457575"/>
    <lineage>
        <taxon>Bacteria</taxon>
        <taxon>Pseudomonadati</taxon>
        <taxon>Pseudomonadota</taxon>
        <taxon>Betaproteobacteria</taxon>
        <taxon>Burkholderiales</taxon>
        <taxon>Rivibacter</taxon>
    </lineage>
</organism>